<dbReference type="Proteomes" id="UP000250140">
    <property type="component" value="Unassembled WGS sequence"/>
</dbReference>
<feature type="compositionally biased region" description="Low complexity" evidence="1">
    <location>
        <begin position="101"/>
        <end position="116"/>
    </location>
</feature>
<feature type="compositionally biased region" description="Polar residues" evidence="1">
    <location>
        <begin position="119"/>
        <end position="130"/>
    </location>
</feature>
<name>A0A8E2F6N3_9PEZI</name>
<dbReference type="EMBL" id="KV749029">
    <property type="protein sequence ID" value="OCL11557.1"/>
    <property type="molecule type" value="Genomic_DNA"/>
</dbReference>
<feature type="compositionally biased region" description="Polar residues" evidence="1">
    <location>
        <begin position="277"/>
        <end position="287"/>
    </location>
</feature>
<feature type="compositionally biased region" description="Basic and acidic residues" evidence="1">
    <location>
        <begin position="63"/>
        <end position="86"/>
    </location>
</feature>
<feature type="region of interest" description="Disordered" evidence="1">
    <location>
        <begin position="277"/>
        <end position="333"/>
    </location>
</feature>
<feature type="region of interest" description="Disordered" evidence="1">
    <location>
        <begin position="179"/>
        <end position="210"/>
    </location>
</feature>
<feature type="region of interest" description="Disordered" evidence="1">
    <location>
        <begin position="1"/>
        <end position="154"/>
    </location>
</feature>
<proteinExistence type="predicted"/>
<dbReference type="OrthoDB" id="5366332at2759"/>
<gene>
    <name evidence="2" type="ORF">AOQ84DRAFT_186957</name>
</gene>
<evidence type="ECO:0000313" key="2">
    <source>
        <dbReference type="EMBL" id="OCL11557.1"/>
    </source>
</evidence>
<evidence type="ECO:0000256" key="1">
    <source>
        <dbReference type="SAM" id="MobiDB-lite"/>
    </source>
</evidence>
<keyword evidence="3" id="KW-1185">Reference proteome</keyword>
<reference evidence="2 3" key="1">
    <citation type="journal article" date="2016" name="Nat. Commun.">
        <title>Ectomycorrhizal ecology is imprinted in the genome of the dominant symbiotic fungus Cenococcum geophilum.</title>
        <authorList>
            <consortium name="DOE Joint Genome Institute"/>
            <person name="Peter M."/>
            <person name="Kohler A."/>
            <person name="Ohm R.A."/>
            <person name="Kuo A."/>
            <person name="Krutzmann J."/>
            <person name="Morin E."/>
            <person name="Arend M."/>
            <person name="Barry K.W."/>
            <person name="Binder M."/>
            <person name="Choi C."/>
            <person name="Clum A."/>
            <person name="Copeland A."/>
            <person name="Grisel N."/>
            <person name="Haridas S."/>
            <person name="Kipfer T."/>
            <person name="LaButti K."/>
            <person name="Lindquist E."/>
            <person name="Lipzen A."/>
            <person name="Maire R."/>
            <person name="Meier B."/>
            <person name="Mihaltcheva S."/>
            <person name="Molinier V."/>
            <person name="Murat C."/>
            <person name="Poggeler S."/>
            <person name="Quandt C.A."/>
            <person name="Sperisen C."/>
            <person name="Tritt A."/>
            <person name="Tisserant E."/>
            <person name="Crous P.W."/>
            <person name="Henrissat B."/>
            <person name="Nehls U."/>
            <person name="Egli S."/>
            <person name="Spatafora J.W."/>
            <person name="Grigoriev I.V."/>
            <person name="Martin F.M."/>
        </authorList>
    </citation>
    <scope>NUCLEOTIDE SEQUENCE [LARGE SCALE GENOMIC DNA]</scope>
    <source>
        <strain evidence="2 3">CBS 207.34</strain>
    </source>
</reference>
<accession>A0A8E2F6N3</accession>
<sequence length="333" mass="36422">MAAPASQELTSRLPGRPPSHGRIMRRTDSGFDEHQPLELGDKREHQIRHDGVPTSAVTRRSRSLTERTKGASHRPSVDRSIEEGVAKQKSHSHDRRRPGARRASVSSSSGESTPKPRGSRQSSKQSSHRASTAPDMARPAPPRRIISTQTVPTSTRDVDDVLALHYRSCSLFRSASAAGAPEYSTSLSGRVDPDPSSPLPDASSAVTPPSIVGPVTAVSVANSSKSSDEITVNNELPDTIIHWTSPSTRRREYAEIDRSHKGVRGFLRKVTPRWCSGSPSQPFYNSKDNSDLGSVRRYRLDLPDPEPEDDEKNTTALQGKPSAPRVSRGWNCF</sequence>
<organism evidence="2 3">
    <name type="scientific">Glonium stellatum</name>
    <dbReference type="NCBI Taxonomy" id="574774"/>
    <lineage>
        <taxon>Eukaryota</taxon>
        <taxon>Fungi</taxon>
        <taxon>Dikarya</taxon>
        <taxon>Ascomycota</taxon>
        <taxon>Pezizomycotina</taxon>
        <taxon>Dothideomycetes</taxon>
        <taxon>Pleosporomycetidae</taxon>
        <taxon>Gloniales</taxon>
        <taxon>Gloniaceae</taxon>
        <taxon>Glonium</taxon>
    </lineage>
</organism>
<feature type="compositionally biased region" description="Basic and acidic residues" evidence="1">
    <location>
        <begin position="25"/>
        <end position="51"/>
    </location>
</feature>
<dbReference type="AlphaFoldDB" id="A0A8E2F6N3"/>
<evidence type="ECO:0000313" key="3">
    <source>
        <dbReference type="Proteomes" id="UP000250140"/>
    </source>
</evidence>
<feature type="compositionally biased region" description="Basic residues" evidence="1">
    <location>
        <begin position="88"/>
        <end position="100"/>
    </location>
</feature>
<protein>
    <submittedName>
        <fullName evidence="2">Uncharacterized protein</fullName>
    </submittedName>
</protein>